<proteinExistence type="predicted"/>
<organism evidence="2 3">
    <name type="scientific">Ilyomonas limi</name>
    <dbReference type="NCBI Taxonomy" id="2575867"/>
    <lineage>
        <taxon>Bacteria</taxon>
        <taxon>Pseudomonadati</taxon>
        <taxon>Bacteroidota</taxon>
        <taxon>Chitinophagia</taxon>
        <taxon>Chitinophagales</taxon>
        <taxon>Chitinophagaceae</taxon>
        <taxon>Ilyomonas</taxon>
    </lineage>
</organism>
<name>A0A4V5UWE3_9BACT</name>
<sequence>MKTLMASGKEYTLYHTTGKVLSSSKNLSTTVSATGGGNTPVNMRSTTTVHDQIFLMDNTGKEHSFQLQDFDVACREGNEVTVVWAVQKGKKAGDYIAATNHTTNQNFFNIGALRRMYRPTWLIPIALTVVFLYMGSGTSILLAFATWIVFIAYTISKANSFKKEFNTGMYS</sequence>
<dbReference type="RefSeq" id="WP_137261811.1">
    <property type="nucleotide sequence ID" value="NZ_SZQL01000007.1"/>
</dbReference>
<keyword evidence="1" id="KW-0472">Membrane</keyword>
<dbReference type="AlphaFoldDB" id="A0A4V5UWE3"/>
<accession>A0A4V5UWE3</accession>
<dbReference type="Proteomes" id="UP000305848">
    <property type="component" value="Unassembled WGS sequence"/>
</dbReference>
<keyword evidence="3" id="KW-1185">Reference proteome</keyword>
<dbReference type="OrthoDB" id="823791at2"/>
<feature type="transmembrane region" description="Helical" evidence="1">
    <location>
        <begin position="116"/>
        <end position="134"/>
    </location>
</feature>
<keyword evidence="1" id="KW-1133">Transmembrane helix</keyword>
<evidence type="ECO:0000313" key="2">
    <source>
        <dbReference type="EMBL" id="TKK68623.1"/>
    </source>
</evidence>
<dbReference type="EMBL" id="SZQL01000007">
    <property type="protein sequence ID" value="TKK68623.1"/>
    <property type="molecule type" value="Genomic_DNA"/>
</dbReference>
<evidence type="ECO:0000313" key="3">
    <source>
        <dbReference type="Proteomes" id="UP000305848"/>
    </source>
</evidence>
<comment type="caution">
    <text evidence="2">The sequence shown here is derived from an EMBL/GenBank/DDBJ whole genome shotgun (WGS) entry which is preliminary data.</text>
</comment>
<gene>
    <name evidence="2" type="ORF">FC093_10925</name>
</gene>
<protein>
    <submittedName>
        <fullName evidence="2">Uncharacterized protein</fullName>
    </submittedName>
</protein>
<evidence type="ECO:0000256" key="1">
    <source>
        <dbReference type="SAM" id="Phobius"/>
    </source>
</evidence>
<keyword evidence="1" id="KW-0812">Transmembrane</keyword>
<reference evidence="2 3" key="1">
    <citation type="submission" date="2019-05" db="EMBL/GenBank/DDBJ databases">
        <title>Panacibacter sp. strain 17mud1-8 Genome sequencing and assembly.</title>
        <authorList>
            <person name="Chhetri G."/>
        </authorList>
    </citation>
    <scope>NUCLEOTIDE SEQUENCE [LARGE SCALE GENOMIC DNA]</scope>
    <source>
        <strain evidence="2 3">17mud1-8</strain>
    </source>
</reference>